<evidence type="ECO:0000256" key="2">
    <source>
        <dbReference type="ARBA" id="ARBA00022737"/>
    </source>
</evidence>
<dbReference type="PANTHER" id="PTHR24412">
    <property type="entry name" value="KELCH PROTEIN"/>
    <property type="match status" value="1"/>
</dbReference>
<dbReference type="InterPro" id="IPR000210">
    <property type="entry name" value="BTB/POZ_dom"/>
</dbReference>
<keyword evidence="2" id="KW-0677">Repeat</keyword>
<dbReference type="Pfam" id="PF07707">
    <property type="entry name" value="BACK"/>
    <property type="match status" value="1"/>
</dbReference>
<dbReference type="InterPro" id="IPR011333">
    <property type="entry name" value="SKP1/BTB/POZ_sf"/>
</dbReference>
<dbReference type="Gene3D" id="3.30.710.10">
    <property type="entry name" value="Potassium Channel Kv1.1, Chain A"/>
    <property type="match status" value="1"/>
</dbReference>
<dbReference type="Gene3D" id="1.25.40.420">
    <property type="match status" value="1"/>
</dbReference>
<dbReference type="EMBL" id="UYRU01065161">
    <property type="protein sequence ID" value="VDN16245.1"/>
    <property type="molecule type" value="Genomic_DNA"/>
</dbReference>
<feature type="domain" description="BTB" evidence="3">
    <location>
        <begin position="32"/>
        <end position="94"/>
    </location>
</feature>
<keyword evidence="1" id="KW-0880">Kelch repeat</keyword>
<protein>
    <recommendedName>
        <fullName evidence="3">BTB domain-containing protein</fullName>
    </recommendedName>
</protein>
<name>A0A3P7LH65_DIBLA</name>
<gene>
    <name evidence="4" type="ORF">DILT_LOCUS12076</name>
</gene>
<evidence type="ECO:0000259" key="3">
    <source>
        <dbReference type="PROSITE" id="PS50097"/>
    </source>
</evidence>
<evidence type="ECO:0000313" key="5">
    <source>
        <dbReference type="Proteomes" id="UP000281553"/>
    </source>
</evidence>
<evidence type="ECO:0000313" key="4">
    <source>
        <dbReference type="EMBL" id="VDN16245.1"/>
    </source>
</evidence>
<feature type="non-terminal residue" evidence="4">
    <location>
        <position position="195"/>
    </location>
</feature>
<proteinExistence type="predicted"/>
<reference evidence="4 5" key="1">
    <citation type="submission" date="2018-11" db="EMBL/GenBank/DDBJ databases">
        <authorList>
            <consortium name="Pathogen Informatics"/>
        </authorList>
    </citation>
    <scope>NUCLEOTIDE SEQUENCE [LARGE SCALE GENOMIC DNA]</scope>
</reference>
<dbReference type="SMART" id="SM00225">
    <property type="entry name" value="BTB"/>
    <property type="match status" value="1"/>
</dbReference>
<dbReference type="SUPFAM" id="SSF54695">
    <property type="entry name" value="POZ domain"/>
    <property type="match status" value="1"/>
</dbReference>
<dbReference type="OrthoDB" id="45365at2759"/>
<sequence>MANQRTQMFEDKPALAECLPELNDLRVAGKLTDLTIELQENVKLHAHRVVFASRIPSLRDSVCEISTLQWPKLSSEVAGPLVDYVYTGQLKVNEANAVGLIVLSKQLQMPHIEDWVVSFMAARLDSQTLANNWNLAEVLNSDQLRTICLQQIKKNFEATVPSDFFMQLPADFVLSLLRADDLHVTCEESVFEAIH</sequence>
<organism evidence="4 5">
    <name type="scientific">Dibothriocephalus latus</name>
    <name type="common">Fish tapeworm</name>
    <name type="synonym">Diphyllobothrium latum</name>
    <dbReference type="NCBI Taxonomy" id="60516"/>
    <lineage>
        <taxon>Eukaryota</taxon>
        <taxon>Metazoa</taxon>
        <taxon>Spiralia</taxon>
        <taxon>Lophotrochozoa</taxon>
        <taxon>Platyhelminthes</taxon>
        <taxon>Cestoda</taxon>
        <taxon>Eucestoda</taxon>
        <taxon>Diphyllobothriidea</taxon>
        <taxon>Diphyllobothriidae</taxon>
        <taxon>Dibothriocephalus</taxon>
    </lineage>
</organism>
<evidence type="ECO:0000256" key="1">
    <source>
        <dbReference type="ARBA" id="ARBA00022441"/>
    </source>
</evidence>
<dbReference type="PROSITE" id="PS50097">
    <property type="entry name" value="BTB"/>
    <property type="match status" value="1"/>
</dbReference>
<dbReference type="AlphaFoldDB" id="A0A3P7LH65"/>
<dbReference type="InterPro" id="IPR011705">
    <property type="entry name" value="BACK"/>
</dbReference>
<dbReference type="Pfam" id="PF00651">
    <property type="entry name" value="BTB"/>
    <property type="match status" value="1"/>
</dbReference>
<keyword evidence="5" id="KW-1185">Reference proteome</keyword>
<dbReference type="PANTHER" id="PTHR24412:SF441">
    <property type="entry name" value="KELCH-LIKE PROTEIN 28"/>
    <property type="match status" value="1"/>
</dbReference>
<accession>A0A3P7LH65</accession>
<dbReference type="Proteomes" id="UP000281553">
    <property type="component" value="Unassembled WGS sequence"/>
</dbReference>